<name>A0A6A6F7X3_9PEZI</name>
<evidence type="ECO:0000256" key="1">
    <source>
        <dbReference type="SAM" id="MobiDB-lite"/>
    </source>
</evidence>
<protein>
    <submittedName>
        <fullName evidence="2">Uncharacterized protein</fullName>
    </submittedName>
</protein>
<feature type="compositionally biased region" description="Polar residues" evidence="1">
    <location>
        <begin position="72"/>
        <end position="85"/>
    </location>
</feature>
<feature type="compositionally biased region" description="Low complexity" evidence="1">
    <location>
        <begin position="60"/>
        <end position="69"/>
    </location>
</feature>
<keyword evidence="3" id="KW-1185">Reference proteome</keyword>
<dbReference type="EMBL" id="ML992686">
    <property type="protein sequence ID" value="KAF2209604.1"/>
    <property type="molecule type" value="Genomic_DNA"/>
</dbReference>
<evidence type="ECO:0000313" key="3">
    <source>
        <dbReference type="Proteomes" id="UP000799539"/>
    </source>
</evidence>
<evidence type="ECO:0000313" key="2">
    <source>
        <dbReference type="EMBL" id="KAF2209604.1"/>
    </source>
</evidence>
<proteinExistence type="predicted"/>
<gene>
    <name evidence="2" type="ORF">CERZMDRAFT_122115</name>
</gene>
<dbReference type="AlphaFoldDB" id="A0A6A6F7X3"/>
<dbReference type="Proteomes" id="UP000799539">
    <property type="component" value="Unassembled WGS sequence"/>
</dbReference>
<sequence length="85" mass="9362">MGNKGKHTPTVTIYQLSLATGEMLAAYCSNQVLSPSKRWLESDRLTISGMKEGRHFEQTSHMSSSSSKSGLRCTQSYTSSTVRES</sequence>
<organism evidence="2 3">
    <name type="scientific">Cercospora zeae-maydis SCOH1-5</name>
    <dbReference type="NCBI Taxonomy" id="717836"/>
    <lineage>
        <taxon>Eukaryota</taxon>
        <taxon>Fungi</taxon>
        <taxon>Dikarya</taxon>
        <taxon>Ascomycota</taxon>
        <taxon>Pezizomycotina</taxon>
        <taxon>Dothideomycetes</taxon>
        <taxon>Dothideomycetidae</taxon>
        <taxon>Mycosphaerellales</taxon>
        <taxon>Mycosphaerellaceae</taxon>
        <taxon>Cercospora</taxon>
    </lineage>
</organism>
<reference evidence="2" key="1">
    <citation type="journal article" date="2020" name="Stud. Mycol.">
        <title>101 Dothideomycetes genomes: a test case for predicting lifestyles and emergence of pathogens.</title>
        <authorList>
            <person name="Haridas S."/>
            <person name="Albert R."/>
            <person name="Binder M."/>
            <person name="Bloem J."/>
            <person name="Labutti K."/>
            <person name="Salamov A."/>
            <person name="Andreopoulos B."/>
            <person name="Baker S."/>
            <person name="Barry K."/>
            <person name="Bills G."/>
            <person name="Bluhm B."/>
            <person name="Cannon C."/>
            <person name="Castanera R."/>
            <person name="Culley D."/>
            <person name="Daum C."/>
            <person name="Ezra D."/>
            <person name="Gonzalez J."/>
            <person name="Henrissat B."/>
            <person name="Kuo A."/>
            <person name="Liang C."/>
            <person name="Lipzen A."/>
            <person name="Lutzoni F."/>
            <person name="Magnuson J."/>
            <person name="Mondo S."/>
            <person name="Nolan M."/>
            <person name="Ohm R."/>
            <person name="Pangilinan J."/>
            <person name="Park H.-J."/>
            <person name="Ramirez L."/>
            <person name="Alfaro M."/>
            <person name="Sun H."/>
            <person name="Tritt A."/>
            <person name="Yoshinaga Y."/>
            <person name="Zwiers L.-H."/>
            <person name="Turgeon B."/>
            <person name="Goodwin S."/>
            <person name="Spatafora J."/>
            <person name="Crous P."/>
            <person name="Grigoriev I."/>
        </authorList>
    </citation>
    <scope>NUCLEOTIDE SEQUENCE</scope>
    <source>
        <strain evidence="2">SCOH1-5</strain>
    </source>
</reference>
<accession>A0A6A6F7X3</accession>
<feature type="region of interest" description="Disordered" evidence="1">
    <location>
        <begin position="51"/>
        <end position="85"/>
    </location>
</feature>